<evidence type="ECO:0000313" key="2">
    <source>
        <dbReference type="Proteomes" id="UP001476583"/>
    </source>
</evidence>
<accession>A0ABZ2RMA9</accession>
<dbReference type="EMBL" id="CP148074">
    <property type="protein sequence ID" value="WXL25806.1"/>
    <property type="molecule type" value="Genomic_DNA"/>
</dbReference>
<reference evidence="1 2" key="1">
    <citation type="submission" date="2024-03" db="EMBL/GenBank/DDBJ databases">
        <title>Complete genome of BD2.</title>
        <authorList>
            <person name="Cao G."/>
        </authorList>
    </citation>
    <scope>NUCLEOTIDE SEQUENCE [LARGE SCALE GENOMIC DNA]</scope>
    <source>
        <strain evidence="1 2">BD2</strain>
    </source>
</reference>
<sequence>MNSTEYIQDWCKSKKSFYYFLPIGSEGRPFDSQYKVLNVIGGDDLIVLVMSEGIKFTFFGKVQLRDEGMTLAFCGFEKMIYESGNEYRVYENGEFGLSGL</sequence>
<name>A0ABZ2RMA9_ECTME</name>
<organism evidence="1 2">
    <name type="scientific">Ectopseudomonas mendocina</name>
    <name type="common">Pseudomonas mendocina</name>
    <dbReference type="NCBI Taxonomy" id="300"/>
    <lineage>
        <taxon>Bacteria</taxon>
        <taxon>Pseudomonadati</taxon>
        <taxon>Pseudomonadota</taxon>
        <taxon>Gammaproteobacteria</taxon>
        <taxon>Pseudomonadales</taxon>
        <taxon>Pseudomonadaceae</taxon>
        <taxon>Ectopseudomonas</taxon>
    </lineage>
</organism>
<evidence type="ECO:0000313" key="1">
    <source>
        <dbReference type="EMBL" id="WXL25806.1"/>
    </source>
</evidence>
<keyword evidence="2" id="KW-1185">Reference proteome</keyword>
<protein>
    <submittedName>
        <fullName evidence="1">Uncharacterized protein</fullName>
    </submittedName>
</protein>
<dbReference type="Proteomes" id="UP001476583">
    <property type="component" value="Chromosome"/>
</dbReference>
<gene>
    <name evidence="1" type="ORF">WG219_21355</name>
</gene>
<proteinExistence type="predicted"/>